<gene>
    <name evidence="1" type="ORF">BSU04_34080</name>
</gene>
<dbReference type="AlphaFoldDB" id="A0A226WRT8"/>
<sequence>MVTLDFNLMQVTFVVVMKGSQYMFQAVFRHRHDQAGRGDVLPPQVHAMHDKTCHC</sequence>
<proteinExistence type="predicted"/>
<protein>
    <submittedName>
        <fullName evidence="1">Uncharacterized protein</fullName>
    </submittedName>
</protein>
<comment type="caution">
    <text evidence="1">The sequence shown here is derived from an EMBL/GenBank/DDBJ whole genome shotgun (WGS) entry which is preliminary data.</text>
</comment>
<dbReference type="Proteomes" id="UP000214720">
    <property type="component" value="Unassembled WGS sequence"/>
</dbReference>
<evidence type="ECO:0000313" key="2">
    <source>
        <dbReference type="Proteomes" id="UP000214720"/>
    </source>
</evidence>
<evidence type="ECO:0000313" key="1">
    <source>
        <dbReference type="EMBL" id="OXC73901.1"/>
    </source>
</evidence>
<reference evidence="2" key="1">
    <citation type="submission" date="2017-01" db="EMBL/GenBank/DDBJ databases">
        <title>Genome Analysis of Deinococcus marmoris KOPRI26562.</title>
        <authorList>
            <person name="Kim J.H."/>
            <person name="Oh H.-M."/>
        </authorList>
    </citation>
    <scope>NUCLEOTIDE SEQUENCE [LARGE SCALE GENOMIC DNA]</scope>
    <source>
        <strain evidence="2">PAMC 26633</strain>
    </source>
</reference>
<name>A0A226WRT8_CABSO</name>
<organism evidence="1 2">
    <name type="scientific">Caballeronia sordidicola</name>
    <name type="common">Burkholderia sordidicola</name>
    <dbReference type="NCBI Taxonomy" id="196367"/>
    <lineage>
        <taxon>Bacteria</taxon>
        <taxon>Pseudomonadati</taxon>
        <taxon>Pseudomonadota</taxon>
        <taxon>Betaproteobacteria</taxon>
        <taxon>Burkholderiales</taxon>
        <taxon>Burkholderiaceae</taxon>
        <taxon>Caballeronia</taxon>
    </lineage>
</organism>
<accession>A0A226WRT8</accession>
<dbReference type="EMBL" id="MTHB01000234">
    <property type="protein sequence ID" value="OXC73901.1"/>
    <property type="molecule type" value="Genomic_DNA"/>
</dbReference>